<dbReference type="KEGG" id="ccp:CHC_T00007215001"/>
<evidence type="ECO:0000313" key="2">
    <source>
        <dbReference type="EMBL" id="CDF40470.1"/>
    </source>
</evidence>
<reference evidence="3" key="1">
    <citation type="journal article" date="2013" name="Proc. Natl. Acad. Sci. U.S.A.">
        <title>Genome structure and metabolic features in the red seaweed Chondrus crispus shed light on evolution of the Archaeplastida.</title>
        <authorList>
            <person name="Collen J."/>
            <person name="Porcel B."/>
            <person name="Carre W."/>
            <person name="Ball S.G."/>
            <person name="Chaparro C."/>
            <person name="Tonon T."/>
            <person name="Barbeyron T."/>
            <person name="Michel G."/>
            <person name="Noel B."/>
            <person name="Valentin K."/>
            <person name="Elias M."/>
            <person name="Artiguenave F."/>
            <person name="Arun A."/>
            <person name="Aury J.M."/>
            <person name="Barbosa-Neto J.F."/>
            <person name="Bothwell J.H."/>
            <person name="Bouget F.Y."/>
            <person name="Brillet L."/>
            <person name="Cabello-Hurtado F."/>
            <person name="Capella-Gutierrez S."/>
            <person name="Charrier B."/>
            <person name="Cladiere L."/>
            <person name="Cock J.M."/>
            <person name="Coelho S.M."/>
            <person name="Colleoni C."/>
            <person name="Czjzek M."/>
            <person name="Da Silva C."/>
            <person name="Delage L."/>
            <person name="Denoeud F."/>
            <person name="Deschamps P."/>
            <person name="Dittami S.M."/>
            <person name="Gabaldon T."/>
            <person name="Gachon C.M."/>
            <person name="Groisillier A."/>
            <person name="Herve C."/>
            <person name="Jabbari K."/>
            <person name="Katinka M."/>
            <person name="Kloareg B."/>
            <person name="Kowalczyk N."/>
            <person name="Labadie K."/>
            <person name="Leblanc C."/>
            <person name="Lopez P.J."/>
            <person name="McLachlan D.H."/>
            <person name="Meslet-Cladiere L."/>
            <person name="Moustafa A."/>
            <person name="Nehr Z."/>
            <person name="Nyvall Collen P."/>
            <person name="Panaud O."/>
            <person name="Partensky F."/>
            <person name="Poulain J."/>
            <person name="Rensing S.A."/>
            <person name="Rousvoal S."/>
            <person name="Samson G."/>
            <person name="Symeonidi A."/>
            <person name="Weissenbach J."/>
            <person name="Zambounis A."/>
            <person name="Wincker P."/>
            <person name="Boyen C."/>
        </authorList>
    </citation>
    <scope>NUCLEOTIDE SEQUENCE [LARGE SCALE GENOMIC DNA]</scope>
    <source>
        <strain evidence="3">cv. Stackhouse</strain>
    </source>
</reference>
<feature type="compositionally biased region" description="Basic and acidic residues" evidence="1">
    <location>
        <begin position="1"/>
        <end position="13"/>
    </location>
</feature>
<dbReference type="AlphaFoldDB" id="R7QSZ2"/>
<dbReference type="GeneID" id="17318471"/>
<proteinExistence type="predicted"/>
<dbReference type="Gramene" id="CDF40470">
    <property type="protein sequence ID" value="CDF40470"/>
    <property type="gene ID" value="CHC_T00007215001"/>
</dbReference>
<keyword evidence="3" id="KW-1185">Reference proteome</keyword>
<dbReference type="Proteomes" id="UP000012073">
    <property type="component" value="Unassembled WGS sequence"/>
</dbReference>
<dbReference type="RefSeq" id="XP_005710764.1">
    <property type="nucleotide sequence ID" value="XM_005710707.1"/>
</dbReference>
<gene>
    <name evidence="2" type="ORF">CHC_T00007215001</name>
</gene>
<organism evidence="2 3">
    <name type="scientific">Chondrus crispus</name>
    <name type="common">Carrageen Irish moss</name>
    <name type="synonym">Polymorpha crispa</name>
    <dbReference type="NCBI Taxonomy" id="2769"/>
    <lineage>
        <taxon>Eukaryota</taxon>
        <taxon>Rhodophyta</taxon>
        <taxon>Florideophyceae</taxon>
        <taxon>Rhodymeniophycidae</taxon>
        <taxon>Gigartinales</taxon>
        <taxon>Gigartinaceae</taxon>
        <taxon>Chondrus</taxon>
    </lineage>
</organism>
<evidence type="ECO:0000313" key="3">
    <source>
        <dbReference type="Proteomes" id="UP000012073"/>
    </source>
</evidence>
<sequence>MLLKLDNTEEREGGGNQVGVQGTDRKCNAAVTQADEGVRL</sequence>
<evidence type="ECO:0000256" key="1">
    <source>
        <dbReference type="SAM" id="MobiDB-lite"/>
    </source>
</evidence>
<name>R7QSZ2_CHOCR</name>
<dbReference type="EMBL" id="HG002185">
    <property type="protein sequence ID" value="CDF40470.1"/>
    <property type="molecule type" value="Genomic_DNA"/>
</dbReference>
<feature type="region of interest" description="Disordered" evidence="1">
    <location>
        <begin position="1"/>
        <end position="22"/>
    </location>
</feature>
<accession>R7QSZ2</accession>
<protein>
    <submittedName>
        <fullName evidence="2">Uncharacterized protein</fullName>
    </submittedName>
</protein>